<evidence type="ECO:0000313" key="3">
    <source>
        <dbReference type="Proteomes" id="UP000427769"/>
    </source>
</evidence>
<dbReference type="OrthoDB" id="3199595at2"/>
<accession>A0A5K7Z8F8</accession>
<protein>
    <recommendedName>
        <fullName evidence="4">Bacteriophage lambda Replication protein O N-terminal domain-containing protein</fullName>
    </recommendedName>
</protein>
<feature type="compositionally biased region" description="Basic and acidic residues" evidence="1">
    <location>
        <begin position="127"/>
        <end position="140"/>
    </location>
</feature>
<gene>
    <name evidence="2" type="ORF">DSCW_35600</name>
</gene>
<evidence type="ECO:0008006" key="4">
    <source>
        <dbReference type="Google" id="ProtNLM"/>
    </source>
</evidence>
<dbReference type="KEGG" id="dwd:DSCW_35600"/>
<dbReference type="RefSeq" id="WP_155304998.1">
    <property type="nucleotide sequence ID" value="NZ_AP021875.1"/>
</dbReference>
<dbReference type="EMBL" id="AP021875">
    <property type="protein sequence ID" value="BBO76143.1"/>
    <property type="molecule type" value="Genomic_DNA"/>
</dbReference>
<evidence type="ECO:0000313" key="2">
    <source>
        <dbReference type="EMBL" id="BBO76143.1"/>
    </source>
</evidence>
<dbReference type="Proteomes" id="UP000427769">
    <property type="component" value="Chromosome"/>
</dbReference>
<feature type="region of interest" description="Disordered" evidence="1">
    <location>
        <begin position="113"/>
        <end position="141"/>
    </location>
</feature>
<evidence type="ECO:0000256" key="1">
    <source>
        <dbReference type="SAM" id="MobiDB-lite"/>
    </source>
</evidence>
<keyword evidence="3" id="KW-1185">Reference proteome</keyword>
<name>A0A5K7Z8F8_9BACT</name>
<reference evidence="2 3" key="1">
    <citation type="submission" date="2019-11" db="EMBL/GenBank/DDBJ databases">
        <title>Comparative genomics of hydrocarbon-degrading Desulfosarcina strains.</title>
        <authorList>
            <person name="Watanabe M."/>
            <person name="Kojima H."/>
            <person name="Fukui M."/>
        </authorList>
    </citation>
    <scope>NUCLEOTIDE SEQUENCE [LARGE SCALE GENOMIC DNA]</scope>
    <source>
        <strain evidence="2 3">PP31</strain>
    </source>
</reference>
<organism evidence="2 3">
    <name type="scientific">Desulfosarcina widdelii</name>
    <dbReference type="NCBI Taxonomy" id="947919"/>
    <lineage>
        <taxon>Bacteria</taxon>
        <taxon>Pseudomonadati</taxon>
        <taxon>Thermodesulfobacteriota</taxon>
        <taxon>Desulfobacteria</taxon>
        <taxon>Desulfobacterales</taxon>
        <taxon>Desulfosarcinaceae</taxon>
        <taxon>Desulfosarcina</taxon>
    </lineage>
</organism>
<proteinExistence type="predicted"/>
<sequence>MLPFIQMMRSEETRELLQRPNEFMLLALIAYRAKRTNGFSAHNLEIGEALIGDHKSCGLTRQKYRSALNNLRAWQFITTKTTNKGTIAKIINSNVFNVNCEIVNHQDNQKISIEQPLNNHQTTTNNNDKKEKKGKNERDTLSSISRCPYQKITQIFSDLLPELPTPNLDNNLKKQIRSRWKEHPDLEWWRWYFAGVSGCDFLMGRKSDWHATLHWLTGPQNMSKVLNGQYLNRKPMDANQAAGQEFVREVRNG</sequence>
<dbReference type="AlphaFoldDB" id="A0A5K7Z8F8"/>